<dbReference type="Pfam" id="PF04773">
    <property type="entry name" value="FecR"/>
    <property type="match status" value="1"/>
</dbReference>
<feature type="transmembrane region" description="Helical" evidence="1">
    <location>
        <begin position="90"/>
        <end position="109"/>
    </location>
</feature>
<keyword evidence="1" id="KW-0472">Membrane</keyword>
<feature type="domain" description="FecR protein" evidence="2">
    <location>
        <begin position="127"/>
        <end position="217"/>
    </location>
</feature>
<keyword evidence="1" id="KW-0812">Transmembrane</keyword>
<dbReference type="PIRSF" id="PIRSF018266">
    <property type="entry name" value="FecR"/>
    <property type="match status" value="1"/>
</dbReference>
<protein>
    <submittedName>
        <fullName evidence="4">FecR family protein</fullName>
    </submittedName>
</protein>
<dbReference type="PANTHER" id="PTHR30273:SF2">
    <property type="entry name" value="PROTEIN FECR"/>
    <property type="match status" value="1"/>
</dbReference>
<name>A0ABW2YYW4_9SPHI</name>
<keyword evidence="5" id="KW-1185">Reference proteome</keyword>
<reference evidence="5" key="1">
    <citation type="journal article" date="2019" name="Int. J. Syst. Evol. Microbiol.">
        <title>The Global Catalogue of Microorganisms (GCM) 10K type strain sequencing project: providing services to taxonomists for standard genome sequencing and annotation.</title>
        <authorList>
            <consortium name="The Broad Institute Genomics Platform"/>
            <consortium name="The Broad Institute Genome Sequencing Center for Infectious Disease"/>
            <person name="Wu L."/>
            <person name="Ma J."/>
        </authorList>
    </citation>
    <scope>NUCLEOTIDE SEQUENCE [LARGE SCALE GENOMIC DNA]</scope>
    <source>
        <strain evidence="5">CCUG 63418</strain>
    </source>
</reference>
<feature type="domain" description="Protein FecR C-terminal" evidence="3">
    <location>
        <begin position="287"/>
        <end position="358"/>
    </location>
</feature>
<evidence type="ECO:0000313" key="4">
    <source>
        <dbReference type="EMBL" id="MFD0750408.1"/>
    </source>
</evidence>
<proteinExistence type="predicted"/>
<dbReference type="InterPro" id="IPR032508">
    <property type="entry name" value="FecR_C"/>
</dbReference>
<sequence>MVANRIWILIGKKVSGEATLQELEELQSLIASSGDSGHTIDELEQTLLTVNIESPHKSDEEIEERWSQFKKKIAPEPEVIPLQRNGKRRFFWLAAASILVLFAITITLVKNNTFKSGLFADNVVKPAESPKKIVLPDGSTVWLNAKSKITLSKKFGVKERGVSLVGEAFFDVVRDAKHPFVVTTASMHLRVLGTRFNVRAFTNEKKSEAALVKGSIEVTLVNNPDKKYILKPSEKITVRNSNLQAATASGALAQNGRIIPIPLIILSNIHYKDQDPLPVEAQWIEKKLAFESETFDDIATRMERFYNVSINFQDESVKSLVLTGVFKDETLNDAMKGLQYASGGQFKYSFERNNQITIYR</sequence>
<evidence type="ECO:0000313" key="5">
    <source>
        <dbReference type="Proteomes" id="UP001596958"/>
    </source>
</evidence>
<dbReference type="EMBL" id="JBHTHU010000006">
    <property type="protein sequence ID" value="MFD0750408.1"/>
    <property type="molecule type" value="Genomic_DNA"/>
</dbReference>
<organism evidence="4 5">
    <name type="scientific">Mucilaginibacter calamicampi</name>
    <dbReference type="NCBI Taxonomy" id="1302352"/>
    <lineage>
        <taxon>Bacteria</taxon>
        <taxon>Pseudomonadati</taxon>
        <taxon>Bacteroidota</taxon>
        <taxon>Sphingobacteriia</taxon>
        <taxon>Sphingobacteriales</taxon>
        <taxon>Sphingobacteriaceae</taxon>
        <taxon>Mucilaginibacter</taxon>
    </lineage>
</organism>
<dbReference type="Proteomes" id="UP001596958">
    <property type="component" value="Unassembled WGS sequence"/>
</dbReference>
<dbReference type="InterPro" id="IPR012373">
    <property type="entry name" value="Ferrdict_sens_TM"/>
</dbReference>
<dbReference type="InterPro" id="IPR006860">
    <property type="entry name" value="FecR"/>
</dbReference>
<evidence type="ECO:0000256" key="1">
    <source>
        <dbReference type="SAM" id="Phobius"/>
    </source>
</evidence>
<dbReference type="Gene3D" id="2.60.120.1440">
    <property type="match status" value="1"/>
</dbReference>
<comment type="caution">
    <text evidence="4">The sequence shown here is derived from an EMBL/GenBank/DDBJ whole genome shotgun (WGS) entry which is preliminary data.</text>
</comment>
<dbReference type="Pfam" id="PF16344">
    <property type="entry name" value="FecR_C"/>
    <property type="match status" value="1"/>
</dbReference>
<dbReference type="PANTHER" id="PTHR30273">
    <property type="entry name" value="PERIPLASMIC SIGNAL SENSOR AND SIGMA FACTOR ACTIVATOR FECR-RELATED"/>
    <property type="match status" value="1"/>
</dbReference>
<evidence type="ECO:0000259" key="3">
    <source>
        <dbReference type="Pfam" id="PF16344"/>
    </source>
</evidence>
<accession>A0ABW2YYW4</accession>
<dbReference type="RefSeq" id="WP_377099658.1">
    <property type="nucleotide sequence ID" value="NZ_JBHTHU010000006.1"/>
</dbReference>
<keyword evidence="1" id="KW-1133">Transmembrane helix</keyword>
<dbReference type="Gene3D" id="3.55.50.30">
    <property type="match status" value="1"/>
</dbReference>
<evidence type="ECO:0000259" key="2">
    <source>
        <dbReference type="Pfam" id="PF04773"/>
    </source>
</evidence>
<gene>
    <name evidence="4" type="ORF">ACFQZS_09665</name>
</gene>